<evidence type="ECO:0000256" key="1">
    <source>
        <dbReference type="SAM" id="MobiDB-lite"/>
    </source>
</evidence>
<feature type="compositionally biased region" description="Basic residues" evidence="1">
    <location>
        <begin position="789"/>
        <end position="807"/>
    </location>
</feature>
<dbReference type="Gene3D" id="3.30.420.40">
    <property type="match status" value="1"/>
</dbReference>
<feature type="compositionally biased region" description="Polar residues" evidence="1">
    <location>
        <begin position="734"/>
        <end position="746"/>
    </location>
</feature>
<name>A0A409VGZ9_9AGAR</name>
<gene>
    <name evidence="2" type="ORF">CVT24_010806</name>
</gene>
<feature type="compositionally biased region" description="Basic and acidic residues" evidence="1">
    <location>
        <begin position="947"/>
        <end position="958"/>
    </location>
</feature>
<comment type="caution">
    <text evidence="2">The sequence shown here is derived from an EMBL/GenBank/DDBJ whole genome shotgun (WGS) entry which is preliminary data.</text>
</comment>
<feature type="compositionally biased region" description="Basic residues" evidence="1">
    <location>
        <begin position="1608"/>
        <end position="1623"/>
    </location>
</feature>
<dbReference type="InParanoid" id="A0A409VGZ9"/>
<feature type="region of interest" description="Disordered" evidence="1">
    <location>
        <begin position="855"/>
        <end position="1034"/>
    </location>
</feature>
<dbReference type="EMBL" id="NHTK01006064">
    <property type="protein sequence ID" value="PPQ65510.1"/>
    <property type="molecule type" value="Genomic_DNA"/>
</dbReference>
<feature type="compositionally biased region" description="Basic and acidic residues" evidence="1">
    <location>
        <begin position="1259"/>
        <end position="1273"/>
    </location>
</feature>
<protein>
    <submittedName>
        <fullName evidence="2">Uncharacterized protein</fullName>
    </submittedName>
</protein>
<dbReference type="CDD" id="cd10170">
    <property type="entry name" value="ASKHA_NBD_HSP70"/>
    <property type="match status" value="1"/>
</dbReference>
<dbReference type="PANTHER" id="PTHR14187:SF5">
    <property type="entry name" value="HEAT SHOCK 70 KDA PROTEIN 12A"/>
    <property type="match status" value="1"/>
</dbReference>
<feature type="region of interest" description="Disordered" evidence="1">
    <location>
        <begin position="1639"/>
        <end position="1670"/>
    </location>
</feature>
<feature type="region of interest" description="Disordered" evidence="1">
    <location>
        <begin position="699"/>
        <end position="817"/>
    </location>
</feature>
<organism evidence="2 3">
    <name type="scientific">Panaeolus cyanescens</name>
    <dbReference type="NCBI Taxonomy" id="181874"/>
    <lineage>
        <taxon>Eukaryota</taxon>
        <taxon>Fungi</taxon>
        <taxon>Dikarya</taxon>
        <taxon>Basidiomycota</taxon>
        <taxon>Agaricomycotina</taxon>
        <taxon>Agaricomycetes</taxon>
        <taxon>Agaricomycetidae</taxon>
        <taxon>Agaricales</taxon>
        <taxon>Agaricineae</taxon>
        <taxon>Galeropsidaceae</taxon>
        <taxon>Panaeolus</taxon>
    </lineage>
</organism>
<keyword evidence="3" id="KW-1185">Reference proteome</keyword>
<feature type="compositionally biased region" description="Basic and acidic residues" evidence="1">
    <location>
        <begin position="1639"/>
        <end position="1648"/>
    </location>
</feature>
<feature type="region of interest" description="Disordered" evidence="1">
    <location>
        <begin position="1597"/>
        <end position="1625"/>
    </location>
</feature>
<dbReference type="STRING" id="181874.A0A409VGZ9"/>
<evidence type="ECO:0000313" key="2">
    <source>
        <dbReference type="EMBL" id="PPQ65510.1"/>
    </source>
</evidence>
<dbReference type="SUPFAM" id="SSF53067">
    <property type="entry name" value="Actin-like ATPase domain"/>
    <property type="match status" value="1"/>
</dbReference>
<feature type="compositionally biased region" description="Acidic residues" evidence="1">
    <location>
        <begin position="1649"/>
        <end position="1662"/>
    </location>
</feature>
<evidence type="ECO:0000313" key="3">
    <source>
        <dbReference type="Proteomes" id="UP000284842"/>
    </source>
</evidence>
<feature type="compositionally biased region" description="Polar residues" evidence="1">
    <location>
        <begin position="703"/>
        <end position="722"/>
    </location>
</feature>
<dbReference type="PANTHER" id="PTHR14187">
    <property type="entry name" value="ALPHA KINASE/ELONGATION FACTOR 2 KINASE"/>
    <property type="match status" value="1"/>
</dbReference>
<feature type="region of interest" description="Disordered" evidence="1">
    <location>
        <begin position="1228"/>
        <end position="1273"/>
    </location>
</feature>
<dbReference type="OrthoDB" id="2963168at2759"/>
<reference evidence="2 3" key="1">
    <citation type="journal article" date="2018" name="Evol. Lett.">
        <title>Horizontal gene cluster transfer increased hallucinogenic mushroom diversity.</title>
        <authorList>
            <person name="Reynolds H.T."/>
            <person name="Vijayakumar V."/>
            <person name="Gluck-Thaler E."/>
            <person name="Korotkin H.B."/>
            <person name="Matheny P.B."/>
            <person name="Slot J.C."/>
        </authorList>
    </citation>
    <scope>NUCLEOTIDE SEQUENCE [LARGE SCALE GENOMIC DNA]</scope>
    <source>
        <strain evidence="2 3">2629</strain>
    </source>
</reference>
<sequence>MWSRNNYAGTRRRLVIAFDVGTTYSGISYSILDPGRVPKVEGVTRFPKYRDNASDVVSLSKVPSILYYDAEGNLKAAGAETLPEDVKDTAYREQWTKVEWFKLHLRPKQMKEKGEDDDAIPPLPPNKQIEDVFADYLRYLNECALRFIEYAHGAEMWESLSSHLSPTIDENGRYTRGEGIVYILSHPNGWEGYHQQIYSNSAVKGGLLPDNLDSLQERLHFVTEGEASLHWAYQTLGSNATMKKGTGFTVIDAGGGTIDVSSYRRKKKESQERGSFDELAPPNCQSCCAYPRVMLTEVFRSGYFQGSVFVTVRARLLLKSELESFSFDFFVVLANLDQQLPGLLIDSEYLDDIDDILEAFDDTTKLRFRDPQDPQYVRFGGVGDNDTSVNIRFGQLKLKGNDVAELFDPAITCIRDAVAEQRKLASKPISHVILVGGFVANDYLFERVKSSLSSISVQVHRLENTPNKAVANGAVSFYLDHFVTARLSKVAYGIFGRIDYKPNDRAHRKLAARHGVVKYLDSDKKMLNDVFIEYLPKGMQISEFKECRKTFYGHSDTNFSGGKEIVMHVWSYIGKNTKYRIWGEEREMYSHAFTVVVDASHVPTTKSVVDGVTYDHLLVDLVLYFGMTSIKADMAWKEDGIQKRSAAKIIYTYPWSDDMLSTPSRQPFFVNNWTAKEMQVAEAFETPHPTALTREQAYRLPSSKPQAALTPNSAGHLTTNSQERSEGRDLRIPSTLSSFTLASSPRNMEEKAHSFTGIRKQPQNSGSPPPRERGTSRLGAVITDDVAPPKRKLKDRMKSRSAAKSKSRNGGSSQNDNFAHISTATAQFQSLLKARGRLSTNTGSLTLASPFISRASSPVDDAGSEAGGQSNAQPMSGAPKLREKVFDPNRPMQPPQKTWISQSQNGSPRSTMPSQDSLRKENVLPLSRRQGREKYFDYQSPLLSSPRKKDSVVRERRPSAPSRLLTKRDKGSRGTSMKGKAEKSFTSCPTSPSKPSSSSKNETLMGPPSHIPSHSEHASVGRTQTPLSDASRQPFFESDLDSDLEFPKWLRSGMGIGSVDFNRPPSQMSWFGFSHSGEEVDEWIESEDDEDNRLRSSREIQGHFRVIDADLPAGGIFGEDVRGISTPSTKPGRGGIPFTDLQAAAIDSLPQDKKSDSSCGEMDMELSEVVGHHQPALLLPANSSRTLSDDDSSNTSQLTTQLISSDDIDTISWITDSIVSPPTIYLERGMKKGAGKPSGKRGSTPDRDAGPTDGMEPVAEGREENNGGQGEERQATMPMLDLRALQGNSTRKVLSSQPNRTLLRTQSLPVTVNADTVPKPGLAAATKRTRSGTIVPADTASIPAAPHLLVHADNGESASLAESGSFVGRTRSGTVVRSNSGNLSAVSAQEDNHTYSASAVPLSMTRRTRSGTIQAFTQPNLSGRRSRSGSVTSDPARTVHSQDSEDEFEPLFEQDTGRELDMVGIEEEGEMAFAPPDLEQAFPMQRYAPTRSSSVDGHLGTCTLEGSSDDVPSPFVDDAYVPQHISSPDQIDFLSSHSSRIDELVKMEIGAVDSVVQGSWNAALDGDEDIPGGGPALLWCVADPPSPEVTLRPRRQGRFINGNPTKTPVRRRGRSGKRPVPRKARFEGFEEEIHYALHDQRTTERPSNDEVEGVGFSDDEFDFLLHPSPT</sequence>
<feature type="region of interest" description="Disordered" evidence="1">
    <location>
        <begin position="1417"/>
        <end position="1450"/>
    </location>
</feature>
<proteinExistence type="predicted"/>
<dbReference type="Proteomes" id="UP000284842">
    <property type="component" value="Unassembled WGS sequence"/>
</dbReference>
<feature type="compositionally biased region" description="Polar residues" evidence="1">
    <location>
        <begin position="1431"/>
        <end position="1441"/>
    </location>
</feature>
<feature type="compositionally biased region" description="Polar residues" evidence="1">
    <location>
        <begin position="895"/>
        <end position="916"/>
    </location>
</feature>
<feature type="compositionally biased region" description="Low complexity" evidence="1">
    <location>
        <begin position="984"/>
        <end position="1000"/>
    </location>
</feature>
<feature type="compositionally biased region" description="Polar residues" evidence="1">
    <location>
        <begin position="1021"/>
        <end position="1031"/>
    </location>
</feature>
<dbReference type="InterPro" id="IPR043129">
    <property type="entry name" value="ATPase_NBD"/>
</dbReference>
<accession>A0A409VGZ9</accession>